<gene>
    <name evidence="1" type="ORF">METZ01_LOCUS83520</name>
</gene>
<dbReference type="Gene3D" id="2.60.40.10">
    <property type="entry name" value="Immunoglobulins"/>
    <property type="match status" value="4"/>
</dbReference>
<feature type="non-terminal residue" evidence="1">
    <location>
        <position position="1"/>
    </location>
</feature>
<dbReference type="EMBL" id="UINC01006964">
    <property type="protein sequence ID" value="SVA30666.1"/>
    <property type="molecule type" value="Genomic_DNA"/>
</dbReference>
<dbReference type="InterPro" id="IPR013783">
    <property type="entry name" value="Ig-like_fold"/>
</dbReference>
<evidence type="ECO:0000313" key="1">
    <source>
        <dbReference type="EMBL" id="SVA30666.1"/>
    </source>
</evidence>
<protein>
    <recommendedName>
        <fullName evidence="2">Fibronectin type-III domain-containing protein</fullName>
    </recommendedName>
</protein>
<reference evidence="1" key="1">
    <citation type="submission" date="2018-05" db="EMBL/GenBank/DDBJ databases">
        <authorList>
            <person name="Lanie J.A."/>
            <person name="Ng W.-L."/>
            <person name="Kazmierczak K.M."/>
            <person name="Andrzejewski T.M."/>
            <person name="Davidsen T.M."/>
            <person name="Wayne K.J."/>
            <person name="Tettelin H."/>
            <person name="Glass J.I."/>
            <person name="Rusch D."/>
            <person name="Podicherti R."/>
            <person name="Tsui H.-C.T."/>
            <person name="Winkler M.E."/>
        </authorList>
    </citation>
    <scope>NUCLEOTIDE SEQUENCE</scope>
</reference>
<proteinExistence type="predicted"/>
<name>A0A381UR67_9ZZZZ</name>
<accession>A0A381UR67</accession>
<organism evidence="1">
    <name type="scientific">marine metagenome</name>
    <dbReference type="NCBI Taxonomy" id="408172"/>
    <lineage>
        <taxon>unclassified sequences</taxon>
        <taxon>metagenomes</taxon>
        <taxon>ecological metagenomes</taxon>
    </lineage>
</organism>
<sequence length="585" mass="65737">PSGDYELKVELQAKLWSDDDELYFTDPPPVETIYHDWRITIPVPPVLYFPSDESAINQTNPTFSWYSVQTAPGTQFLYNIRICLVEEGQSKEEAMENLTHWTNDWDIDYVHLGGQDNISWTYPPEADPFAMGREYVWQVSTYNEGGLYGWDVFEPAVSEIWSFKFGESPELLSPGQGGIEPGVRPSFTWAPVIGAMNYELRIGDRDDPFVELPIWDAVLTDASYLYPIDAPSLVPLPSYPYYWKIRANPLEPIPGEWSEIFQFTISPIELTEPQTGTSISTVLPKFDWSTPGEFGGYEIRISHGDADPVTNPIFSQVFELVSFEYPADAISLVPGKTYNWIVIAFDQDENILGTAEDYTGVSSFIIDPVIMFDPPTGSSVNSLIPTFSWDVPTGISGFEFQISSEEDPELANPEYTYLVSKENYQLNASEYLLELGRTYFWRVLPLDPNGIIMGDIDEYPPSDFVVENLDTTVPVVTVSINDETPNMPTVSLVSGVEDADGYALTISTVEDVVWESPVISTFPYTPTSDDISFAFNTEYNIKAQAYKNDETFGEMSAVFTFTTGSESGPMEQLDEEIELIIDFGD</sequence>
<dbReference type="AlphaFoldDB" id="A0A381UR67"/>
<evidence type="ECO:0008006" key="2">
    <source>
        <dbReference type="Google" id="ProtNLM"/>
    </source>
</evidence>